<dbReference type="SUPFAM" id="SSF143410">
    <property type="entry name" value="DOPA-like"/>
    <property type="match status" value="1"/>
</dbReference>
<evidence type="ECO:0000313" key="2">
    <source>
        <dbReference type="EMBL" id="SGZ49778.1"/>
    </source>
</evidence>
<keyword evidence="4" id="KW-1185">Reference proteome</keyword>
<dbReference type="Gene3D" id="3.30.70.1240">
    <property type="entry name" value="DOPA-like domains"/>
    <property type="match status" value="1"/>
</dbReference>
<evidence type="ECO:0000313" key="1">
    <source>
        <dbReference type="EMBL" id="SGZ47099.1"/>
    </source>
</evidence>
<protein>
    <submittedName>
        <fullName evidence="1">CIC11C00000003658</fullName>
    </submittedName>
    <submittedName>
        <fullName evidence="2">CIC11C00000004724</fullName>
    </submittedName>
</protein>
<evidence type="ECO:0000313" key="4">
    <source>
        <dbReference type="Proteomes" id="UP000182334"/>
    </source>
</evidence>
<sequence>MAPSIQSYDFHTYYNPADEAEKKFTTEFREKVQKEFAKELEAGDLRIHKFWQERIGPHPIPMWELDTAGKHDPALFARVLGFYLLNHGNLSVLIHPRTGAGDLTDHTKYALWLGHKQRLITSFLKD</sequence>
<evidence type="ECO:0000313" key="3">
    <source>
        <dbReference type="Proteomes" id="UP000182259"/>
    </source>
</evidence>
<accession>A0A1L0CVD3</accession>
<dbReference type="EMBL" id="LT635764">
    <property type="protein sequence ID" value="SGZ49778.1"/>
    <property type="molecule type" value="Genomic_DNA"/>
</dbReference>
<reference evidence="1 4" key="1">
    <citation type="submission" date="2016-10" db="EMBL/GenBank/DDBJ databases">
        <authorList>
            <person name="de Groot N.N."/>
        </authorList>
    </citation>
    <scope>NUCLEOTIDE SEQUENCE [LARGE SCALE GENOMIC DNA]</scope>
    <source>
        <strain evidence="1 4">CBS 141442</strain>
        <strain evidence="2">PYCC 4715</strain>
    </source>
</reference>
<gene>
    <name evidence="2" type="ORF">SAMEA4029009_CIC11G00000004724</name>
    <name evidence="1" type="ORF">SAMEA4029010_CIC11G00000003658</name>
</gene>
<dbReference type="PANTHER" id="PTHR36423:SF2">
    <property type="entry name" value="AFR070WP"/>
    <property type="match status" value="1"/>
</dbReference>
<dbReference type="Proteomes" id="UP000182259">
    <property type="component" value="Chromosome I"/>
</dbReference>
<proteinExistence type="predicted"/>
<dbReference type="InterPro" id="IPR023389">
    <property type="entry name" value="DOPA-like_sf"/>
</dbReference>
<dbReference type="InterPro" id="IPR014980">
    <property type="entry name" value="DOPA_dioxygen"/>
</dbReference>
<dbReference type="AlphaFoldDB" id="A0A1L0CVD3"/>
<dbReference type="PANTHER" id="PTHR36423">
    <property type="entry name" value="AFR070WP"/>
    <property type="match status" value="1"/>
</dbReference>
<dbReference type="Proteomes" id="UP000182334">
    <property type="component" value="Chromosome I"/>
</dbReference>
<organism evidence="1 4">
    <name type="scientific">Sungouiella intermedia</name>
    <dbReference type="NCBI Taxonomy" id="45354"/>
    <lineage>
        <taxon>Eukaryota</taxon>
        <taxon>Fungi</taxon>
        <taxon>Dikarya</taxon>
        <taxon>Ascomycota</taxon>
        <taxon>Saccharomycotina</taxon>
        <taxon>Pichiomycetes</taxon>
        <taxon>Metschnikowiaceae</taxon>
        <taxon>Sungouiella</taxon>
    </lineage>
</organism>
<dbReference type="OrthoDB" id="9970095at2759"/>
<dbReference type="Pfam" id="PF08883">
    <property type="entry name" value="DOPA_dioxygen"/>
    <property type="match status" value="1"/>
</dbReference>
<dbReference type="EMBL" id="LT635756">
    <property type="protein sequence ID" value="SGZ47099.1"/>
    <property type="molecule type" value="Genomic_DNA"/>
</dbReference>
<reference evidence="3" key="2">
    <citation type="submission" date="2016-10" db="EMBL/GenBank/DDBJ databases">
        <authorList>
            <person name="Geijer C."/>
            <person name="Jareborg N."/>
            <person name="Dainat J."/>
        </authorList>
    </citation>
    <scope>NUCLEOTIDE SEQUENCE [LARGE SCALE GENOMIC DNA]</scope>
    <source>
        <strain evidence="3">PYCC 4715</strain>
    </source>
</reference>
<name>A0A1L0CVD3_9ASCO</name>